<feature type="domain" description="FecR protein" evidence="2">
    <location>
        <begin position="111"/>
        <end position="202"/>
    </location>
</feature>
<protein>
    <submittedName>
        <fullName evidence="3">FecR domain-containing protein</fullName>
    </submittedName>
</protein>
<dbReference type="PANTHER" id="PTHR30273">
    <property type="entry name" value="PERIPLASMIC SIGNAL SENSOR AND SIGMA FACTOR ACTIVATOR FECR-RELATED"/>
    <property type="match status" value="1"/>
</dbReference>
<dbReference type="RefSeq" id="WP_231059565.1">
    <property type="nucleotide sequence ID" value="NZ_JAJNOC010000006.1"/>
</dbReference>
<evidence type="ECO:0000313" key="3">
    <source>
        <dbReference type="EMBL" id="MCD2518280.1"/>
    </source>
</evidence>
<dbReference type="InterPro" id="IPR012373">
    <property type="entry name" value="Ferrdict_sens_TM"/>
</dbReference>
<evidence type="ECO:0000256" key="1">
    <source>
        <dbReference type="SAM" id="Phobius"/>
    </source>
</evidence>
<dbReference type="Gene3D" id="2.60.120.1440">
    <property type="match status" value="1"/>
</dbReference>
<dbReference type="PIRSF" id="PIRSF018266">
    <property type="entry name" value="FecR"/>
    <property type="match status" value="1"/>
</dbReference>
<comment type="caution">
    <text evidence="3">The sequence shown here is derived from an EMBL/GenBank/DDBJ whole genome shotgun (WGS) entry which is preliminary data.</text>
</comment>
<keyword evidence="1" id="KW-0472">Membrane</keyword>
<evidence type="ECO:0000313" key="4">
    <source>
        <dbReference type="Proteomes" id="UP001179361"/>
    </source>
</evidence>
<sequence length="314" mass="34710">MNDKNSAAETIEEAAARWLAREDAADWNPKLEREREDWLRADTRHRVAWLRLHAAWRTADGLRGQDAVTPAARAALPRFSTWRIAAGVLLAVALGAWLAPLTGERGEPVERYATRIGENRIVALADGSRVTLNTGTRLRAAKGQGRHVWLDDGEAYFDVAHDPASPFVIEAGASRITVLGTRFTVRREDGRVRVLVEQGRVRVSERGASVELARNQEALAQDGRIVRSAFDAAALDKRMAWREGRIVFDQASLADAAAEFNRYNERRLVVTGPAARIVVGGSFAPTNVDGFVRLLEQGFGLKSERRGKDIVISR</sequence>
<name>A0ABS8Q941_9BURK</name>
<reference evidence="3" key="1">
    <citation type="submission" date="2021-11" db="EMBL/GenBank/DDBJ databases">
        <title>The complete genome of Massilia sp sp. G4R7.</title>
        <authorList>
            <person name="Liu L."/>
            <person name="Yue J."/>
            <person name="Yuan J."/>
            <person name="Yang F."/>
            <person name="Li L."/>
        </authorList>
    </citation>
    <scope>NUCLEOTIDE SEQUENCE</scope>
    <source>
        <strain evidence="3">G4R7</strain>
    </source>
</reference>
<organism evidence="3 4">
    <name type="scientific">Massilia phyllostachyos</name>
    <dbReference type="NCBI Taxonomy" id="2898585"/>
    <lineage>
        <taxon>Bacteria</taxon>
        <taxon>Pseudomonadati</taxon>
        <taxon>Pseudomonadota</taxon>
        <taxon>Betaproteobacteria</taxon>
        <taxon>Burkholderiales</taxon>
        <taxon>Oxalobacteraceae</taxon>
        <taxon>Telluria group</taxon>
        <taxon>Massilia</taxon>
    </lineage>
</organism>
<dbReference type="InterPro" id="IPR006860">
    <property type="entry name" value="FecR"/>
</dbReference>
<keyword evidence="1" id="KW-0812">Transmembrane</keyword>
<keyword evidence="1" id="KW-1133">Transmembrane helix</keyword>
<accession>A0ABS8Q941</accession>
<proteinExistence type="predicted"/>
<gene>
    <name evidence="3" type="ORF">LQ564_18385</name>
</gene>
<keyword evidence="4" id="KW-1185">Reference proteome</keyword>
<feature type="transmembrane region" description="Helical" evidence="1">
    <location>
        <begin position="82"/>
        <end position="99"/>
    </location>
</feature>
<dbReference type="Pfam" id="PF04773">
    <property type="entry name" value="FecR"/>
    <property type="match status" value="1"/>
</dbReference>
<dbReference type="EMBL" id="JAJNOC010000006">
    <property type="protein sequence ID" value="MCD2518280.1"/>
    <property type="molecule type" value="Genomic_DNA"/>
</dbReference>
<evidence type="ECO:0000259" key="2">
    <source>
        <dbReference type="Pfam" id="PF04773"/>
    </source>
</evidence>
<dbReference type="Proteomes" id="UP001179361">
    <property type="component" value="Unassembled WGS sequence"/>
</dbReference>
<dbReference type="PANTHER" id="PTHR30273:SF2">
    <property type="entry name" value="PROTEIN FECR"/>
    <property type="match status" value="1"/>
</dbReference>
<dbReference type="Gene3D" id="3.55.50.30">
    <property type="match status" value="1"/>
</dbReference>